<dbReference type="KEGG" id="glz:GLAREA_05118"/>
<dbReference type="RefSeq" id="XP_008076598.1">
    <property type="nucleotide sequence ID" value="XM_008078407.1"/>
</dbReference>
<protein>
    <submittedName>
        <fullName evidence="1">Uncharacterized protein</fullName>
    </submittedName>
</protein>
<organism evidence="1 2">
    <name type="scientific">Glarea lozoyensis (strain ATCC 20868 / MF5171)</name>
    <dbReference type="NCBI Taxonomy" id="1116229"/>
    <lineage>
        <taxon>Eukaryota</taxon>
        <taxon>Fungi</taxon>
        <taxon>Dikarya</taxon>
        <taxon>Ascomycota</taxon>
        <taxon>Pezizomycotina</taxon>
        <taxon>Leotiomycetes</taxon>
        <taxon>Helotiales</taxon>
        <taxon>Helotiaceae</taxon>
        <taxon>Glarea</taxon>
    </lineage>
</organism>
<dbReference type="Proteomes" id="UP000016922">
    <property type="component" value="Unassembled WGS sequence"/>
</dbReference>
<dbReference type="AlphaFoldDB" id="S3DDK2"/>
<evidence type="ECO:0000313" key="2">
    <source>
        <dbReference type="Proteomes" id="UP000016922"/>
    </source>
</evidence>
<evidence type="ECO:0000313" key="1">
    <source>
        <dbReference type="EMBL" id="EPE35780.1"/>
    </source>
</evidence>
<name>S3DDK2_GLAL2</name>
<dbReference type="HOGENOM" id="CLU_1294515_0_0_1"/>
<accession>S3DDK2</accession>
<dbReference type="GeneID" id="19464172"/>
<dbReference type="EMBL" id="KE145353">
    <property type="protein sequence ID" value="EPE35780.1"/>
    <property type="molecule type" value="Genomic_DNA"/>
</dbReference>
<proteinExistence type="predicted"/>
<sequence>MHLQIHILQPHHPIRPVLPCGQNLVDLPLCCHSTSSHTTILLTPAAFLTIALPPKTPALTFLPLQELPNAPREKARPRVFRPASEVLGKAGRELTFREEGRGKRVACSRCGTLLFGMTGSLNLEVVGESLEGEGEEWFVPVDGVVWDGVGLNVIGEEGRGRVEGRGLVKGREEIVDGGRNGERKWKVDGPKEGVEVVINEVEGKEFNNVEIDG</sequence>
<reference evidence="1 2" key="1">
    <citation type="journal article" date="2013" name="BMC Genomics">
        <title>Genomics-driven discovery of the pneumocandin biosynthetic gene cluster in the fungus Glarea lozoyensis.</title>
        <authorList>
            <person name="Chen L."/>
            <person name="Yue Q."/>
            <person name="Zhang X."/>
            <person name="Xiang M."/>
            <person name="Wang C."/>
            <person name="Li S."/>
            <person name="Che Y."/>
            <person name="Ortiz-Lopez F.J."/>
            <person name="Bills G.F."/>
            <person name="Liu X."/>
            <person name="An Z."/>
        </authorList>
    </citation>
    <scope>NUCLEOTIDE SEQUENCE [LARGE SCALE GENOMIC DNA]</scope>
    <source>
        <strain evidence="2">ATCC 20868 / MF5171</strain>
    </source>
</reference>
<keyword evidence="2" id="KW-1185">Reference proteome</keyword>
<gene>
    <name evidence="1" type="ORF">GLAREA_05118</name>
</gene>